<dbReference type="Pfam" id="PF08028">
    <property type="entry name" value="Acyl-CoA_dh_2"/>
    <property type="match status" value="1"/>
</dbReference>
<sequence>MARELRTLLTDDLLTRVHERAAGHDRDNTFPHEDLAELVEAGYLRAFVPQRLGGSGLTLEEVAREQVRLAAAAPATALAVNMHLVVTGMAALLVGRGDDSLEFVLRDAGAGEVFAFGNSEAGNDLVMFGSRTRAVPTPDGGYRYHGTKIFTSLSPVWTRLATFGLDDSDPSDPRLVHGVVNRDGTSSKNDWDTLGMRATQSETTVLDGAHAPADRVYRRLPPGPSADPFIFALFAVFEILLGAVYTGIGRRAIELAVAAARRRTSFKHDGRPYAQDPDIRWRIADAALLQDGAELQVFALARDVDEQIDHGSRWFAQLVGLKVRATESARQVVELALRASGGGAYFSGNELGRLYRDVLAGIFHPSDDESAHATVATSVLGPLED</sequence>
<feature type="domain" description="Acyl-CoA dehydrogenase C-terminal" evidence="3">
    <location>
        <begin position="240"/>
        <end position="364"/>
    </location>
</feature>
<dbReference type="PANTHER" id="PTHR43884:SF25">
    <property type="entry name" value="ACYL-COA DEHYDROGENASE YDBM-RELATED"/>
    <property type="match status" value="1"/>
</dbReference>
<dbReference type="Proteomes" id="UP000320461">
    <property type="component" value="Unassembled WGS sequence"/>
</dbReference>
<dbReference type="SUPFAM" id="SSF56645">
    <property type="entry name" value="Acyl-CoA dehydrogenase NM domain-like"/>
    <property type="match status" value="1"/>
</dbReference>
<evidence type="ECO:0000313" key="4">
    <source>
        <dbReference type="EMBL" id="GEA84211.1"/>
    </source>
</evidence>
<dbReference type="GO" id="GO:0050660">
    <property type="term" value="F:flavin adenine dinucleotide binding"/>
    <property type="evidence" value="ECO:0007669"/>
    <property type="project" value="InterPro"/>
</dbReference>
<evidence type="ECO:0000259" key="3">
    <source>
        <dbReference type="Pfam" id="PF08028"/>
    </source>
</evidence>
<dbReference type="GO" id="GO:0003995">
    <property type="term" value="F:acyl-CoA dehydrogenase activity"/>
    <property type="evidence" value="ECO:0007669"/>
    <property type="project" value="TreeGrafter"/>
</dbReference>
<dbReference type="InterPro" id="IPR013786">
    <property type="entry name" value="AcylCoA_DH/ox_N"/>
</dbReference>
<dbReference type="Pfam" id="PF02771">
    <property type="entry name" value="Acyl-CoA_dh_N"/>
    <property type="match status" value="1"/>
</dbReference>
<dbReference type="EMBL" id="BJLQ01000012">
    <property type="protein sequence ID" value="GEA84211.1"/>
    <property type="molecule type" value="Genomic_DNA"/>
</dbReference>
<evidence type="ECO:0000313" key="5">
    <source>
        <dbReference type="Proteomes" id="UP000320461"/>
    </source>
</evidence>
<dbReference type="InterPro" id="IPR009100">
    <property type="entry name" value="AcylCoA_DH/oxidase_NM_dom_sf"/>
</dbReference>
<organism evidence="4 5">
    <name type="scientific">Cellulomonas gelida</name>
    <dbReference type="NCBI Taxonomy" id="1712"/>
    <lineage>
        <taxon>Bacteria</taxon>
        <taxon>Bacillati</taxon>
        <taxon>Actinomycetota</taxon>
        <taxon>Actinomycetes</taxon>
        <taxon>Micrococcales</taxon>
        <taxon>Cellulomonadaceae</taxon>
        <taxon>Cellulomonas</taxon>
    </lineage>
</organism>
<dbReference type="RefSeq" id="WP_141369964.1">
    <property type="nucleotide sequence ID" value="NZ_BJLQ01000012.1"/>
</dbReference>
<dbReference type="Gene3D" id="1.20.140.10">
    <property type="entry name" value="Butyryl-CoA Dehydrogenase, subunit A, domain 3"/>
    <property type="match status" value="1"/>
</dbReference>
<reference evidence="4 5" key="1">
    <citation type="submission" date="2019-06" db="EMBL/GenBank/DDBJ databases">
        <title>Whole genome shotgun sequence of Cellulomonas gelida NBRC 3748.</title>
        <authorList>
            <person name="Hosoyama A."/>
            <person name="Uohara A."/>
            <person name="Ohji S."/>
            <person name="Ichikawa N."/>
        </authorList>
    </citation>
    <scope>NUCLEOTIDE SEQUENCE [LARGE SCALE GENOMIC DNA]</scope>
    <source>
        <strain evidence="4 5">NBRC 3748</strain>
    </source>
</reference>
<dbReference type="PANTHER" id="PTHR43884">
    <property type="entry name" value="ACYL-COA DEHYDROGENASE"/>
    <property type="match status" value="1"/>
</dbReference>
<comment type="caution">
    <text evidence="4">The sequence shown here is derived from an EMBL/GenBank/DDBJ whole genome shotgun (WGS) entry which is preliminary data.</text>
</comment>
<dbReference type="InterPro" id="IPR037069">
    <property type="entry name" value="AcylCoA_DH/ox_N_sf"/>
</dbReference>
<proteinExistence type="predicted"/>
<accession>A0A4Y3KIH5</accession>
<protein>
    <submittedName>
        <fullName evidence="4">Acyl-CoA dehydrogenase</fullName>
    </submittedName>
</protein>
<dbReference type="Gene3D" id="2.40.110.10">
    <property type="entry name" value="Butyryl-CoA Dehydrogenase, subunit A, domain 2"/>
    <property type="match status" value="1"/>
</dbReference>
<feature type="domain" description="Acyl-CoA dehydrogenase/oxidase N-terminal" evidence="2">
    <location>
        <begin position="7"/>
        <end position="89"/>
    </location>
</feature>
<dbReference type="CDD" id="cd00567">
    <property type="entry name" value="ACAD"/>
    <property type="match status" value="1"/>
</dbReference>
<name>A0A4Y3KIH5_9CELL</name>
<dbReference type="OrthoDB" id="3404950at2"/>
<keyword evidence="1" id="KW-0560">Oxidoreductase</keyword>
<dbReference type="PIRSF" id="PIRSF016578">
    <property type="entry name" value="HsaA"/>
    <property type="match status" value="1"/>
</dbReference>
<dbReference type="InterPro" id="IPR013107">
    <property type="entry name" value="Acyl-CoA_DH_C"/>
</dbReference>
<evidence type="ECO:0000256" key="1">
    <source>
        <dbReference type="ARBA" id="ARBA00023002"/>
    </source>
</evidence>
<dbReference type="AlphaFoldDB" id="A0A4Y3KIH5"/>
<dbReference type="SUPFAM" id="SSF47203">
    <property type="entry name" value="Acyl-CoA dehydrogenase C-terminal domain-like"/>
    <property type="match status" value="1"/>
</dbReference>
<keyword evidence="5" id="KW-1185">Reference proteome</keyword>
<dbReference type="Gene3D" id="1.10.540.10">
    <property type="entry name" value="Acyl-CoA dehydrogenase/oxidase, N-terminal domain"/>
    <property type="match status" value="1"/>
</dbReference>
<dbReference type="InterPro" id="IPR046373">
    <property type="entry name" value="Acyl-CoA_Oxase/DH_mid-dom_sf"/>
</dbReference>
<dbReference type="InterPro" id="IPR036250">
    <property type="entry name" value="AcylCo_DH-like_C"/>
</dbReference>
<gene>
    <name evidence="4" type="ORF">CGE01nite_14620</name>
</gene>
<evidence type="ECO:0000259" key="2">
    <source>
        <dbReference type="Pfam" id="PF02771"/>
    </source>
</evidence>